<dbReference type="Proteomes" id="UP001172673">
    <property type="component" value="Unassembled WGS sequence"/>
</dbReference>
<dbReference type="AlphaFoldDB" id="A0AA39CNP1"/>
<comment type="caution">
    <text evidence="1">The sequence shown here is derived from an EMBL/GenBank/DDBJ whole genome shotgun (WGS) entry which is preliminary data.</text>
</comment>
<evidence type="ECO:0000313" key="1">
    <source>
        <dbReference type="EMBL" id="KAJ9614964.1"/>
    </source>
</evidence>
<organism evidence="1 2">
    <name type="scientific">Cladophialophora chaetospira</name>
    <dbReference type="NCBI Taxonomy" id="386627"/>
    <lineage>
        <taxon>Eukaryota</taxon>
        <taxon>Fungi</taxon>
        <taxon>Dikarya</taxon>
        <taxon>Ascomycota</taxon>
        <taxon>Pezizomycotina</taxon>
        <taxon>Eurotiomycetes</taxon>
        <taxon>Chaetothyriomycetidae</taxon>
        <taxon>Chaetothyriales</taxon>
        <taxon>Herpotrichiellaceae</taxon>
        <taxon>Cladophialophora</taxon>
    </lineage>
</organism>
<sequence>MTGDEAFSLQINTSVEPVRNHGQYDICKKRAGSTQKTQDSIKLRRKDDGSHPALKQHLILFGAFRQPQHGVNTLQDEPNTIQHGGSDAGYGRIQNQLRIHLQDLAKLKAAANSFAALNHGINEAQLEKSRRLAKRALPLQNQLDKQNTAYIPHSLNEQRRRLPSRLSRTFAVD</sequence>
<proteinExistence type="predicted"/>
<name>A0AA39CNP1_9EURO</name>
<gene>
    <name evidence="1" type="ORF">H2200_001038</name>
</gene>
<keyword evidence="2" id="KW-1185">Reference proteome</keyword>
<protein>
    <submittedName>
        <fullName evidence="1">Uncharacterized protein</fullName>
    </submittedName>
</protein>
<evidence type="ECO:0000313" key="2">
    <source>
        <dbReference type="Proteomes" id="UP001172673"/>
    </source>
</evidence>
<dbReference type="EMBL" id="JAPDRK010000002">
    <property type="protein sequence ID" value="KAJ9614964.1"/>
    <property type="molecule type" value="Genomic_DNA"/>
</dbReference>
<accession>A0AA39CNP1</accession>
<reference evidence="1" key="1">
    <citation type="submission" date="2022-10" db="EMBL/GenBank/DDBJ databases">
        <title>Culturing micro-colonial fungi from biological soil crusts in the Mojave desert and describing Neophaeococcomyces mojavensis, and introducing the new genera and species Taxawa tesnikishii.</title>
        <authorList>
            <person name="Kurbessoian T."/>
            <person name="Stajich J.E."/>
        </authorList>
    </citation>
    <scope>NUCLEOTIDE SEQUENCE</scope>
    <source>
        <strain evidence="1">TK_41</strain>
    </source>
</reference>